<dbReference type="SUPFAM" id="SSF50447">
    <property type="entry name" value="Translation proteins"/>
    <property type="match status" value="1"/>
</dbReference>
<dbReference type="SUPFAM" id="SSF54211">
    <property type="entry name" value="Ribosomal protein S5 domain 2-like"/>
    <property type="match status" value="1"/>
</dbReference>
<dbReference type="Gene3D" id="3.30.70.870">
    <property type="entry name" value="Elongation Factor G (Translational Gtpase), domain 3"/>
    <property type="match status" value="1"/>
</dbReference>
<dbReference type="Pfam" id="PF00679">
    <property type="entry name" value="EFG_C"/>
    <property type="match status" value="1"/>
</dbReference>
<evidence type="ECO:0000256" key="1">
    <source>
        <dbReference type="ARBA" id="ARBA00022741"/>
    </source>
</evidence>
<dbReference type="SUPFAM" id="SSF54980">
    <property type="entry name" value="EF-G C-terminal domain-like"/>
    <property type="match status" value="2"/>
</dbReference>
<evidence type="ECO:0000256" key="2">
    <source>
        <dbReference type="ARBA" id="ARBA00022917"/>
    </source>
</evidence>
<dbReference type="EMBL" id="FNAD01000001">
    <property type="protein sequence ID" value="SDD06208.1"/>
    <property type="molecule type" value="Genomic_DNA"/>
</dbReference>
<dbReference type="PROSITE" id="PS51722">
    <property type="entry name" value="G_TR_2"/>
    <property type="match status" value="1"/>
</dbReference>
<reference evidence="6" key="1">
    <citation type="submission" date="2016-10" db="EMBL/GenBank/DDBJ databases">
        <authorList>
            <person name="Varghese N."/>
            <person name="Submissions S."/>
        </authorList>
    </citation>
    <scope>NUCLEOTIDE SEQUENCE [LARGE SCALE GENOMIC DNA]</scope>
    <source>
        <strain evidence="6">CGMCC 4.3516</strain>
    </source>
</reference>
<dbReference type="GO" id="GO:0032790">
    <property type="term" value="P:ribosome disassembly"/>
    <property type="evidence" value="ECO:0007669"/>
    <property type="project" value="TreeGrafter"/>
</dbReference>
<dbReference type="GO" id="GO:0005525">
    <property type="term" value="F:GTP binding"/>
    <property type="evidence" value="ECO:0007669"/>
    <property type="project" value="UniProtKB-KW"/>
</dbReference>
<dbReference type="InterPro" id="IPR005225">
    <property type="entry name" value="Small_GTP-bd"/>
</dbReference>
<dbReference type="InterPro" id="IPR014721">
    <property type="entry name" value="Ribsml_uS5_D2-typ_fold_subgr"/>
</dbReference>
<evidence type="ECO:0000313" key="6">
    <source>
        <dbReference type="Proteomes" id="UP000198949"/>
    </source>
</evidence>
<dbReference type="InterPro" id="IPR031157">
    <property type="entry name" value="G_TR_CS"/>
</dbReference>
<dbReference type="InterPro" id="IPR041095">
    <property type="entry name" value="EFG_II"/>
</dbReference>
<dbReference type="Proteomes" id="UP000198949">
    <property type="component" value="Unassembled WGS sequence"/>
</dbReference>
<dbReference type="Gene3D" id="3.30.230.10">
    <property type="match status" value="1"/>
</dbReference>
<keyword evidence="2" id="KW-0648">Protein biosynthesis</keyword>
<dbReference type="GO" id="GO:0003924">
    <property type="term" value="F:GTPase activity"/>
    <property type="evidence" value="ECO:0007669"/>
    <property type="project" value="InterPro"/>
</dbReference>
<dbReference type="RefSeq" id="WP_091027997.1">
    <property type="nucleotide sequence ID" value="NZ_FNAD01000001.1"/>
</dbReference>
<evidence type="ECO:0000256" key="3">
    <source>
        <dbReference type="ARBA" id="ARBA00023134"/>
    </source>
</evidence>
<proteinExistence type="predicted"/>
<accession>A0A1G6RNT0</accession>
<dbReference type="PRINTS" id="PR01037">
    <property type="entry name" value="TCRTETOQM"/>
</dbReference>
<feature type="domain" description="Tr-type G" evidence="4">
    <location>
        <begin position="1"/>
        <end position="254"/>
    </location>
</feature>
<dbReference type="GO" id="GO:0006412">
    <property type="term" value="P:translation"/>
    <property type="evidence" value="ECO:0007669"/>
    <property type="project" value="UniProtKB-KW"/>
</dbReference>
<keyword evidence="1" id="KW-0547">Nucleotide-binding</keyword>
<sequence length="663" mass="69437">MRTLNLGILAHVDAGKTSLTERLLQAAGVIEEVGSVDAGSTRTDTLDLERRRGITIKSAVVSFALGDTAVNLIDTPGHPDFIAEVERVLGLLDGAVLVVSAVEGVQAQTRVLFRALRRLGVPTLVFVNKIDRSGARGAPLLAELAARLDPAVIAMDAPSGLGTPAASSAPRPRDRPYLDDLVEALADLDEDLVLDYLGAPAGLAPALGGPRLDAALAAQVARARAHPVHFGSAITGAGVEGLIGGIRRFLPGSSGDAAGPLSGTVFKIERGPAGERIAYARLFSGSVAVRDRIDVGGREAKVTALSVFADGADRPGGRVEAGRIARFWGLGEVRIGDPIGRPPGRRVERFAPPTLETVVVPARESDRPALHAALTQLAEQDPLIGLRQDEERRELSVSLYGEVQKEVIGATLAEEHGLDVAFRESTVICVERPIGAGAAAETIAKAPNPFLATVGLRIEPTPGSGVDFRLGVELGSMPLAFFKAVEETVHETLGQGLHGWQVEGCAVTMTHSGYWARQSSAHGGFDKAMSSTAGDFRSLVPLVLAEALREAGTVVCEPLHRFRIELPGADLGGVLAALVKLRAVPGPPEHRGDRCVLEGTVPAAAVHGLGQRLPGLTSGEGVLESAFERHEPVTGPVPSRARTDANPLDREGYLLALSRAVGR</sequence>
<gene>
    <name evidence="5" type="ORF">SAMN05216270_101580</name>
</gene>
<dbReference type="NCBIfam" id="TIGR00231">
    <property type="entry name" value="small_GTP"/>
    <property type="match status" value="1"/>
</dbReference>
<evidence type="ECO:0000313" key="5">
    <source>
        <dbReference type="EMBL" id="SDD06208.1"/>
    </source>
</evidence>
<dbReference type="SUPFAM" id="SSF52540">
    <property type="entry name" value="P-loop containing nucleoside triphosphate hydrolases"/>
    <property type="match status" value="1"/>
</dbReference>
<dbReference type="STRING" id="58114.SAMN05216270_101580"/>
<dbReference type="Pfam" id="PF22042">
    <property type="entry name" value="EF-G_D2"/>
    <property type="match status" value="1"/>
</dbReference>
<dbReference type="Gene3D" id="3.40.50.300">
    <property type="entry name" value="P-loop containing nucleotide triphosphate hydrolases"/>
    <property type="match status" value="1"/>
</dbReference>
<dbReference type="SMART" id="SM00889">
    <property type="entry name" value="EFG_IV"/>
    <property type="match status" value="1"/>
</dbReference>
<dbReference type="PANTHER" id="PTHR43261:SF1">
    <property type="entry name" value="RIBOSOME-RELEASING FACTOR 2, MITOCHONDRIAL"/>
    <property type="match status" value="1"/>
</dbReference>
<dbReference type="Pfam" id="PF03764">
    <property type="entry name" value="EFG_IV"/>
    <property type="match status" value="1"/>
</dbReference>
<dbReference type="InterPro" id="IPR035647">
    <property type="entry name" value="EFG_III/V"/>
</dbReference>
<dbReference type="PANTHER" id="PTHR43261">
    <property type="entry name" value="TRANSLATION ELONGATION FACTOR G-RELATED"/>
    <property type="match status" value="1"/>
</dbReference>
<keyword evidence="3" id="KW-0342">GTP-binding</keyword>
<dbReference type="Pfam" id="PF14492">
    <property type="entry name" value="EFG_III"/>
    <property type="match status" value="1"/>
</dbReference>
<dbReference type="InterPro" id="IPR000640">
    <property type="entry name" value="EFG_V-like"/>
</dbReference>
<dbReference type="InterPro" id="IPR005517">
    <property type="entry name" value="Transl_elong_EFG/EF2_IV"/>
</dbReference>
<dbReference type="PROSITE" id="PS00301">
    <property type="entry name" value="G_TR_1"/>
    <property type="match status" value="1"/>
</dbReference>
<name>A0A1G6RNT0_9ACTN</name>
<dbReference type="InterPro" id="IPR020568">
    <property type="entry name" value="Ribosomal_Su5_D2-typ_SF"/>
</dbReference>
<dbReference type="PRINTS" id="PR00315">
    <property type="entry name" value="ELONGATNFCT"/>
</dbReference>
<organism evidence="5 6">
    <name type="scientific">Glycomyces harbinensis</name>
    <dbReference type="NCBI Taxonomy" id="58114"/>
    <lineage>
        <taxon>Bacteria</taxon>
        <taxon>Bacillati</taxon>
        <taxon>Actinomycetota</taxon>
        <taxon>Actinomycetes</taxon>
        <taxon>Glycomycetales</taxon>
        <taxon>Glycomycetaceae</taxon>
        <taxon>Glycomyces</taxon>
    </lineage>
</organism>
<dbReference type="InterPro" id="IPR053905">
    <property type="entry name" value="EF-G-like_DII"/>
</dbReference>
<dbReference type="AlphaFoldDB" id="A0A1G6RNT0"/>
<evidence type="ECO:0000259" key="4">
    <source>
        <dbReference type="PROSITE" id="PS51722"/>
    </source>
</evidence>
<protein>
    <submittedName>
        <fullName evidence="5">Ribosomal protection tetracycline resistance protein</fullName>
    </submittedName>
</protein>
<dbReference type="InterPro" id="IPR027417">
    <property type="entry name" value="P-loop_NTPase"/>
</dbReference>
<keyword evidence="6" id="KW-1185">Reference proteome</keyword>
<dbReference type="OrthoDB" id="9801472at2"/>
<dbReference type="Gene3D" id="2.40.30.10">
    <property type="entry name" value="Translation factors"/>
    <property type="match status" value="1"/>
</dbReference>
<dbReference type="InterPro" id="IPR009000">
    <property type="entry name" value="Transl_B-barrel_sf"/>
</dbReference>
<dbReference type="Pfam" id="PF00009">
    <property type="entry name" value="GTP_EFTU"/>
    <property type="match status" value="1"/>
</dbReference>
<dbReference type="InterPro" id="IPR000795">
    <property type="entry name" value="T_Tr_GTP-bd_dom"/>
</dbReference>